<name>A0A1D1VW35_RAMVA</name>
<feature type="compositionally biased region" description="Polar residues" evidence="1">
    <location>
        <begin position="66"/>
        <end position="80"/>
    </location>
</feature>
<keyword evidence="4" id="KW-1185">Reference proteome</keyword>
<dbReference type="GO" id="GO:0005737">
    <property type="term" value="C:cytoplasm"/>
    <property type="evidence" value="ECO:0007669"/>
    <property type="project" value="TreeGrafter"/>
</dbReference>
<feature type="region of interest" description="Disordered" evidence="1">
    <location>
        <begin position="57"/>
        <end position="83"/>
    </location>
</feature>
<dbReference type="InterPro" id="IPR007275">
    <property type="entry name" value="YTH_domain"/>
</dbReference>
<dbReference type="OrthoDB" id="306690at2759"/>
<evidence type="ECO:0000256" key="1">
    <source>
        <dbReference type="SAM" id="MobiDB-lite"/>
    </source>
</evidence>
<dbReference type="Gene3D" id="3.10.590.10">
    <property type="entry name" value="ph1033 like domains"/>
    <property type="match status" value="1"/>
</dbReference>
<dbReference type="PROSITE" id="PS50882">
    <property type="entry name" value="YTH"/>
    <property type="match status" value="1"/>
</dbReference>
<protein>
    <recommendedName>
        <fullName evidence="2">YTH domain-containing protein</fullName>
    </recommendedName>
</protein>
<feature type="region of interest" description="Disordered" evidence="1">
    <location>
        <begin position="177"/>
        <end position="237"/>
    </location>
</feature>
<sequence>MSFLPDWVGCKIQPSEVTSSYPSMYLSNYGMNKFDTMAHSPSSNSIWSSSPADSDHDSWLHRGRGSSESPALRTSSNESSGRYDDVLGPIADLASPLYHPYGKIATRAEDTVALSSQISNLSFTGSRTTASPTLSSGSSSGYSSLLTTFDSSKLFPLNPVAKEFVPAPKSWAAIASSTPNAKASTNSSVKTVPGGGGRQKAALPTSLKSPAKPAALKGRNSPTEKQKEFQPERAVPHKQHHVAAKGDGGGFVPSFMQSNKVQGKSSWKTLVNNGSGRPKQDYNLVSFTERETSELAPQELKRLPPSELYRRIVDEVDLNLETADLSFNNARFFVLKPGSEQEIFESVLSSTWSSSSYGNEVLGTAYNSQKGASLFLFFSINGSGHFCGMAEIVSPLCYTATNDPFAGERKRCQFKIKWIFIKDIPNASLRHITIESNGIKSVVNSKDATEVSPTEAAKMAKVFQSCASHTSVLRSVLFKEAPHRRKSHAER</sequence>
<evidence type="ECO:0000313" key="4">
    <source>
        <dbReference type="Proteomes" id="UP000186922"/>
    </source>
</evidence>
<evidence type="ECO:0000313" key="3">
    <source>
        <dbReference type="EMBL" id="GAV05251.1"/>
    </source>
</evidence>
<comment type="caution">
    <text evidence="3">The sequence shown here is derived from an EMBL/GenBank/DDBJ whole genome shotgun (WGS) entry which is preliminary data.</text>
</comment>
<organism evidence="3 4">
    <name type="scientific">Ramazzottius varieornatus</name>
    <name type="common">Water bear</name>
    <name type="synonym">Tardigrade</name>
    <dbReference type="NCBI Taxonomy" id="947166"/>
    <lineage>
        <taxon>Eukaryota</taxon>
        <taxon>Metazoa</taxon>
        <taxon>Ecdysozoa</taxon>
        <taxon>Tardigrada</taxon>
        <taxon>Eutardigrada</taxon>
        <taxon>Parachela</taxon>
        <taxon>Hypsibioidea</taxon>
        <taxon>Ramazzottiidae</taxon>
        <taxon>Ramazzottius</taxon>
    </lineage>
</organism>
<dbReference type="GO" id="GO:0003729">
    <property type="term" value="F:mRNA binding"/>
    <property type="evidence" value="ECO:0007669"/>
    <property type="project" value="TreeGrafter"/>
</dbReference>
<dbReference type="CDD" id="cd21134">
    <property type="entry name" value="YTH"/>
    <property type="match status" value="1"/>
</dbReference>
<dbReference type="EMBL" id="BDGG01000012">
    <property type="protein sequence ID" value="GAV05251.1"/>
    <property type="molecule type" value="Genomic_DNA"/>
</dbReference>
<accession>A0A1D1VW35</accession>
<dbReference type="AlphaFoldDB" id="A0A1D1VW35"/>
<gene>
    <name evidence="3" type="primary">RvY_15414-1</name>
    <name evidence="3" type="synonym">RvY_15414.1</name>
    <name evidence="3" type="ORF">RvY_15414</name>
</gene>
<proteinExistence type="predicted"/>
<evidence type="ECO:0000259" key="2">
    <source>
        <dbReference type="PROSITE" id="PS50882"/>
    </source>
</evidence>
<dbReference type="Pfam" id="PF04146">
    <property type="entry name" value="YTH"/>
    <property type="match status" value="1"/>
</dbReference>
<reference evidence="3 4" key="1">
    <citation type="journal article" date="2016" name="Nat. Commun.">
        <title>Extremotolerant tardigrade genome and improved radiotolerance of human cultured cells by tardigrade-unique protein.</title>
        <authorList>
            <person name="Hashimoto T."/>
            <person name="Horikawa D.D."/>
            <person name="Saito Y."/>
            <person name="Kuwahara H."/>
            <person name="Kozuka-Hata H."/>
            <person name="Shin-I T."/>
            <person name="Minakuchi Y."/>
            <person name="Ohishi K."/>
            <person name="Motoyama A."/>
            <person name="Aizu T."/>
            <person name="Enomoto A."/>
            <person name="Kondo K."/>
            <person name="Tanaka S."/>
            <person name="Hara Y."/>
            <person name="Koshikawa S."/>
            <person name="Sagara H."/>
            <person name="Miura T."/>
            <person name="Yokobori S."/>
            <person name="Miyagawa K."/>
            <person name="Suzuki Y."/>
            <person name="Kubo T."/>
            <person name="Oyama M."/>
            <person name="Kohara Y."/>
            <person name="Fujiyama A."/>
            <person name="Arakawa K."/>
            <person name="Katayama T."/>
            <person name="Toyoda A."/>
            <person name="Kunieda T."/>
        </authorList>
    </citation>
    <scope>NUCLEOTIDE SEQUENCE [LARGE SCALE GENOMIC DNA]</scope>
    <source>
        <strain evidence="3 4">YOKOZUNA-1</strain>
    </source>
</reference>
<dbReference type="GO" id="GO:0061157">
    <property type="term" value="P:mRNA destabilization"/>
    <property type="evidence" value="ECO:0007669"/>
    <property type="project" value="TreeGrafter"/>
</dbReference>
<feature type="compositionally biased region" description="Basic and acidic residues" evidence="1">
    <location>
        <begin position="222"/>
        <end position="235"/>
    </location>
</feature>
<feature type="compositionally biased region" description="Polar residues" evidence="1">
    <location>
        <begin position="177"/>
        <end position="190"/>
    </location>
</feature>
<dbReference type="STRING" id="947166.A0A1D1VW35"/>
<dbReference type="PANTHER" id="PTHR12357:SF89">
    <property type="entry name" value="YTH DOMAIN-CONTAINING FAMILY PROTEIN"/>
    <property type="match status" value="1"/>
</dbReference>
<dbReference type="PANTHER" id="PTHR12357">
    <property type="entry name" value="YTH YT521-B HOMOLOGY DOMAIN-CONTAINING"/>
    <property type="match status" value="1"/>
</dbReference>
<feature type="domain" description="YTH" evidence="2">
    <location>
        <begin position="330"/>
        <end position="463"/>
    </location>
</feature>
<dbReference type="Proteomes" id="UP000186922">
    <property type="component" value="Unassembled WGS sequence"/>
</dbReference>
<dbReference type="InterPro" id="IPR045168">
    <property type="entry name" value="YTH_prot"/>
</dbReference>